<sequence length="196" mass="22574">MPQGLDNEEDSILDASKYIYEPITGEGTTRMLILHNGACEDELAGDLEMAKLADYPPWKALSYAWGTTTVYSRIRIGTRFIRISTNLEGALQILRQKHGDEYPDRELRLWIDQICIDQENVQERSQQVQLMFSVYEKAERVLVWLGPDRHNLAERAFYAIHRVASLTKEQRKRLRNEDLGALLSPLELEAVKALLD</sequence>
<proteinExistence type="predicted"/>
<keyword evidence="3" id="KW-1185">Reference proteome</keyword>
<dbReference type="EMBL" id="JAQQWM010000003">
    <property type="protein sequence ID" value="KAK8072960.1"/>
    <property type="molecule type" value="Genomic_DNA"/>
</dbReference>
<dbReference type="Pfam" id="PF06985">
    <property type="entry name" value="HET"/>
    <property type="match status" value="1"/>
</dbReference>
<evidence type="ECO:0000259" key="1">
    <source>
        <dbReference type="Pfam" id="PF06985"/>
    </source>
</evidence>
<gene>
    <name evidence="2" type="ORF">PG996_006308</name>
</gene>
<feature type="domain" description="Heterokaryon incompatibility" evidence="1">
    <location>
        <begin position="58"/>
        <end position="173"/>
    </location>
</feature>
<name>A0ABR1VNY7_9PEZI</name>
<evidence type="ECO:0000313" key="2">
    <source>
        <dbReference type="EMBL" id="KAK8072960.1"/>
    </source>
</evidence>
<comment type="caution">
    <text evidence="2">The sequence shown here is derived from an EMBL/GenBank/DDBJ whole genome shotgun (WGS) entry which is preliminary data.</text>
</comment>
<organism evidence="2 3">
    <name type="scientific">Apiospora saccharicola</name>
    <dbReference type="NCBI Taxonomy" id="335842"/>
    <lineage>
        <taxon>Eukaryota</taxon>
        <taxon>Fungi</taxon>
        <taxon>Dikarya</taxon>
        <taxon>Ascomycota</taxon>
        <taxon>Pezizomycotina</taxon>
        <taxon>Sordariomycetes</taxon>
        <taxon>Xylariomycetidae</taxon>
        <taxon>Amphisphaeriales</taxon>
        <taxon>Apiosporaceae</taxon>
        <taxon>Apiospora</taxon>
    </lineage>
</organism>
<dbReference type="PANTHER" id="PTHR24148:SF64">
    <property type="entry name" value="HETEROKARYON INCOMPATIBILITY DOMAIN-CONTAINING PROTEIN"/>
    <property type="match status" value="1"/>
</dbReference>
<dbReference type="Proteomes" id="UP001446871">
    <property type="component" value="Unassembled WGS sequence"/>
</dbReference>
<dbReference type="InterPro" id="IPR010730">
    <property type="entry name" value="HET"/>
</dbReference>
<evidence type="ECO:0000313" key="3">
    <source>
        <dbReference type="Proteomes" id="UP001446871"/>
    </source>
</evidence>
<protein>
    <recommendedName>
        <fullName evidence="1">Heterokaryon incompatibility domain-containing protein</fullName>
    </recommendedName>
</protein>
<dbReference type="InterPro" id="IPR052895">
    <property type="entry name" value="HetReg/Transcr_Mod"/>
</dbReference>
<dbReference type="PANTHER" id="PTHR24148">
    <property type="entry name" value="ANKYRIN REPEAT DOMAIN-CONTAINING PROTEIN 39 HOMOLOG-RELATED"/>
    <property type="match status" value="1"/>
</dbReference>
<reference evidence="2 3" key="1">
    <citation type="submission" date="2023-01" db="EMBL/GenBank/DDBJ databases">
        <title>Analysis of 21 Apiospora genomes using comparative genomics revels a genus with tremendous synthesis potential of carbohydrate active enzymes and secondary metabolites.</title>
        <authorList>
            <person name="Sorensen T."/>
        </authorList>
    </citation>
    <scope>NUCLEOTIDE SEQUENCE [LARGE SCALE GENOMIC DNA]</scope>
    <source>
        <strain evidence="2 3">CBS 83171</strain>
    </source>
</reference>
<accession>A0ABR1VNY7</accession>